<feature type="domain" description="PAS" evidence="7">
    <location>
        <begin position="136"/>
        <end position="206"/>
    </location>
</feature>
<dbReference type="NCBIfam" id="TIGR00254">
    <property type="entry name" value="GGDEF"/>
    <property type="match status" value="1"/>
</dbReference>
<dbReference type="PROSITE" id="PS50112">
    <property type="entry name" value="PAS"/>
    <property type="match status" value="2"/>
</dbReference>
<feature type="domain" description="EAL" evidence="8">
    <location>
        <begin position="556"/>
        <end position="799"/>
    </location>
</feature>
<evidence type="ECO:0000259" key="7">
    <source>
        <dbReference type="PROSITE" id="PS50112"/>
    </source>
</evidence>
<accession>A0A0K6IVC5</accession>
<dbReference type="Gene3D" id="3.20.20.450">
    <property type="entry name" value="EAL domain"/>
    <property type="match status" value="1"/>
</dbReference>
<dbReference type="OrthoDB" id="7991996at2"/>
<dbReference type="InterPro" id="IPR000014">
    <property type="entry name" value="PAS"/>
</dbReference>
<keyword evidence="11" id="KW-1185">Reference proteome</keyword>
<dbReference type="SUPFAM" id="SSF141868">
    <property type="entry name" value="EAL domain-like"/>
    <property type="match status" value="1"/>
</dbReference>
<dbReference type="InterPro" id="IPR035919">
    <property type="entry name" value="EAL_sf"/>
</dbReference>
<dbReference type="STRING" id="1137284.GCA_001418205_03904"/>
<dbReference type="InterPro" id="IPR001633">
    <property type="entry name" value="EAL_dom"/>
</dbReference>
<evidence type="ECO:0000256" key="6">
    <source>
        <dbReference type="ARBA" id="ARBA00070616"/>
    </source>
</evidence>
<dbReference type="InterPro" id="IPR035965">
    <property type="entry name" value="PAS-like_dom_sf"/>
</dbReference>
<evidence type="ECO:0000313" key="10">
    <source>
        <dbReference type="EMBL" id="CUB07024.1"/>
    </source>
</evidence>
<dbReference type="SUPFAM" id="SSF55785">
    <property type="entry name" value="PYP-like sensor domain (PAS domain)"/>
    <property type="match status" value="3"/>
</dbReference>
<feature type="domain" description="PAS" evidence="7">
    <location>
        <begin position="8"/>
        <end position="78"/>
    </location>
</feature>
<evidence type="ECO:0000259" key="8">
    <source>
        <dbReference type="PROSITE" id="PS50883"/>
    </source>
</evidence>
<dbReference type="CDD" id="cd01949">
    <property type="entry name" value="GGDEF"/>
    <property type="match status" value="1"/>
</dbReference>
<name>A0A0K6IVC5_9GAMM</name>
<dbReference type="PROSITE" id="PS50883">
    <property type="entry name" value="EAL"/>
    <property type="match status" value="1"/>
</dbReference>
<dbReference type="CDD" id="cd00130">
    <property type="entry name" value="PAS"/>
    <property type="match status" value="3"/>
</dbReference>
<evidence type="ECO:0000259" key="9">
    <source>
        <dbReference type="PROSITE" id="PS50887"/>
    </source>
</evidence>
<gene>
    <name evidence="10" type="ORF">Ga0061065_1305</name>
</gene>
<sequence length="799" mass="90312">MQHSLEDLNALYKEFIDAAADAIIVIDQTGIIRHFSHSAQQLFGYDSVEVLGLNVSILMPDPHSKNHNDYLSNYLATGQAKIIGQGRDVYGVKKDKSLFPMHLSVGTTVIKDQRYFVGICHDLSVYRKTLAEKLQLESLQTALFDAAVDGIITIDQQGLIKSFNSAAESLFGYQRQEVLNKNVSMLMPEQFARAHDSYLQRYISGQPAQILGKGRDVPGKRKDGSVFPMHLSVGKAQTEEGALFIGLCHDLTEYQNALLDLAKAEQRYKSIVDCEGQMLCRLDQHLRITFVNQAFVDVFECTYTELIGLDFINLFRGSKHGTVDRLQRLFTGDCLTRIHFQTVMERKSGPFEMEWWFTKISPQESGLHEIQGFGVDVSLREQALREIEYLKYHDSLTGLLNVEGLIRAFEQAHTPGRKAVLYFDCNHFNLFNTRFGYEAGDQMLIEASQRLKDSFDTSTLRCRPGSDSFIALIESKDRADVIPYALRTIEKLEQPYQIGTEKLLPSVKVGISIYPDDSSDLPTLLRMAESVLPQAFLSRPHICFFDQQYQQVMSRQLDIEQGLKSALQKGELQVFVQSKVSLKTRQVIGYEALLRWKDTLLGPISPAEFVPIAERMNMGEELDLYVLRHVFRLLNKQMKRNNDVAPIAVNITSTHFSAPGLVPAIEALAKDYDVPLRLLQLEVTETVLLEMTEQVRDNIFCLQNLGVVIAIDDFGTGYSSLSYLRHFQLDQLKIDKSFIDAITEPSGMEIVRSVIWMARACGMHVIAEGVETEQQANILEQLGCDTGQGYLFAKPFLPH</sequence>
<dbReference type="FunFam" id="3.30.450.20:FF:000060">
    <property type="entry name" value="Sensor protein FixL"/>
    <property type="match status" value="2"/>
</dbReference>
<dbReference type="AlphaFoldDB" id="A0A0K6IVC5"/>
<evidence type="ECO:0000313" key="11">
    <source>
        <dbReference type="Proteomes" id="UP000182769"/>
    </source>
</evidence>
<dbReference type="SUPFAM" id="SSF55073">
    <property type="entry name" value="Nucleotide cyclase"/>
    <property type="match status" value="1"/>
</dbReference>
<reference evidence="11" key="1">
    <citation type="submission" date="2015-08" db="EMBL/GenBank/DDBJ databases">
        <authorList>
            <person name="Varghese N."/>
        </authorList>
    </citation>
    <scope>NUCLEOTIDE SEQUENCE [LARGE SCALE GENOMIC DNA]</scope>
    <source>
        <strain evidence="11">JCM 18476</strain>
    </source>
</reference>
<dbReference type="Pfam" id="PF00563">
    <property type="entry name" value="EAL"/>
    <property type="match status" value="1"/>
</dbReference>
<dbReference type="PANTHER" id="PTHR44757:SF2">
    <property type="entry name" value="BIOFILM ARCHITECTURE MAINTENANCE PROTEIN MBAA"/>
    <property type="match status" value="1"/>
</dbReference>
<dbReference type="InterPro" id="IPR000160">
    <property type="entry name" value="GGDEF_dom"/>
</dbReference>
<keyword evidence="4" id="KW-0067">ATP-binding</keyword>
<dbReference type="SMART" id="SM00091">
    <property type="entry name" value="PAS"/>
    <property type="match status" value="3"/>
</dbReference>
<dbReference type="Proteomes" id="UP000182769">
    <property type="component" value="Unassembled WGS sequence"/>
</dbReference>
<dbReference type="GO" id="GO:0005524">
    <property type="term" value="F:ATP binding"/>
    <property type="evidence" value="ECO:0007669"/>
    <property type="project" value="UniProtKB-KW"/>
</dbReference>
<keyword evidence="1" id="KW-0808">Transferase</keyword>
<dbReference type="SMART" id="SM00052">
    <property type="entry name" value="EAL"/>
    <property type="match status" value="1"/>
</dbReference>
<proteinExistence type="predicted"/>
<organism evidence="10 11">
    <name type="scientific">Marinomonas fungiae</name>
    <dbReference type="NCBI Taxonomy" id="1137284"/>
    <lineage>
        <taxon>Bacteria</taxon>
        <taxon>Pseudomonadati</taxon>
        <taxon>Pseudomonadota</taxon>
        <taxon>Gammaproteobacteria</taxon>
        <taxon>Oceanospirillales</taxon>
        <taxon>Oceanospirillaceae</taxon>
        <taxon>Marinomonas</taxon>
    </lineage>
</organism>
<feature type="domain" description="GGDEF" evidence="9">
    <location>
        <begin position="416"/>
        <end position="547"/>
    </location>
</feature>
<dbReference type="Pfam" id="PF13188">
    <property type="entry name" value="PAS_8"/>
    <property type="match status" value="1"/>
</dbReference>
<dbReference type="Pfam" id="PF00990">
    <property type="entry name" value="GGDEF"/>
    <property type="match status" value="1"/>
</dbReference>
<dbReference type="Gene3D" id="3.30.70.270">
    <property type="match status" value="1"/>
</dbReference>
<evidence type="ECO:0000256" key="5">
    <source>
        <dbReference type="ARBA" id="ARBA00059827"/>
    </source>
</evidence>
<dbReference type="PANTHER" id="PTHR44757">
    <property type="entry name" value="DIGUANYLATE CYCLASE DGCP"/>
    <property type="match status" value="1"/>
</dbReference>
<protein>
    <recommendedName>
        <fullName evidence="6">Sensor protein FixL</fullName>
    </recommendedName>
</protein>
<dbReference type="Pfam" id="PF00989">
    <property type="entry name" value="PAS"/>
    <property type="match status" value="2"/>
</dbReference>
<dbReference type="Gene3D" id="3.30.450.20">
    <property type="entry name" value="PAS domain"/>
    <property type="match status" value="3"/>
</dbReference>
<dbReference type="CDD" id="cd01948">
    <property type="entry name" value="EAL"/>
    <property type="match status" value="1"/>
</dbReference>
<evidence type="ECO:0000256" key="2">
    <source>
        <dbReference type="ARBA" id="ARBA00022741"/>
    </source>
</evidence>
<evidence type="ECO:0000256" key="1">
    <source>
        <dbReference type="ARBA" id="ARBA00022679"/>
    </source>
</evidence>
<evidence type="ECO:0000256" key="3">
    <source>
        <dbReference type="ARBA" id="ARBA00022777"/>
    </source>
</evidence>
<evidence type="ECO:0000256" key="4">
    <source>
        <dbReference type="ARBA" id="ARBA00022840"/>
    </source>
</evidence>
<dbReference type="PROSITE" id="PS50887">
    <property type="entry name" value="GGDEF"/>
    <property type="match status" value="1"/>
</dbReference>
<dbReference type="RefSeq" id="WP_055464864.1">
    <property type="nucleotide sequence ID" value="NZ_CYHG01000030.1"/>
</dbReference>
<keyword evidence="3" id="KW-0418">Kinase</keyword>
<dbReference type="GO" id="GO:0006355">
    <property type="term" value="P:regulation of DNA-templated transcription"/>
    <property type="evidence" value="ECO:0007669"/>
    <property type="project" value="InterPro"/>
</dbReference>
<keyword evidence="2" id="KW-0547">Nucleotide-binding</keyword>
<dbReference type="GO" id="GO:0016301">
    <property type="term" value="F:kinase activity"/>
    <property type="evidence" value="ECO:0007669"/>
    <property type="project" value="UniProtKB-KW"/>
</dbReference>
<dbReference type="SMART" id="SM00267">
    <property type="entry name" value="GGDEF"/>
    <property type="match status" value="1"/>
</dbReference>
<dbReference type="EMBL" id="CYHG01000030">
    <property type="protein sequence ID" value="CUB07024.1"/>
    <property type="molecule type" value="Genomic_DNA"/>
</dbReference>
<comment type="function">
    <text evidence="5">Putative oxygen sensor; modulates the activity of FixJ, a transcriptional activator of nitrogen fixation fixK gene. FixL probably acts as a kinase that phosphorylates FixJ.</text>
</comment>
<dbReference type="InterPro" id="IPR052155">
    <property type="entry name" value="Biofilm_reg_signaling"/>
</dbReference>
<dbReference type="InterPro" id="IPR013767">
    <property type="entry name" value="PAS_fold"/>
</dbReference>
<dbReference type="NCBIfam" id="TIGR00229">
    <property type="entry name" value="sensory_box"/>
    <property type="match status" value="3"/>
</dbReference>
<dbReference type="InterPro" id="IPR043128">
    <property type="entry name" value="Rev_trsase/Diguanyl_cyclase"/>
</dbReference>
<dbReference type="InterPro" id="IPR029787">
    <property type="entry name" value="Nucleotide_cyclase"/>
</dbReference>